<evidence type="ECO:0000256" key="4">
    <source>
        <dbReference type="ARBA" id="ARBA00022692"/>
    </source>
</evidence>
<dbReference type="SUPFAM" id="SSF161098">
    <property type="entry name" value="MetI-like"/>
    <property type="match status" value="1"/>
</dbReference>
<dbReference type="InterPro" id="IPR050809">
    <property type="entry name" value="UgpAE/MalFG_permease"/>
</dbReference>
<accession>A0A2N5P9X4</accession>
<dbReference type="CDD" id="cd06261">
    <property type="entry name" value="TM_PBP2"/>
    <property type="match status" value="1"/>
</dbReference>
<evidence type="ECO:0000313" key="10">
    <source>
        <dbReference type="Proteomes" id="UP000234891"/>
    </source>
</evidence>
<feature type="transmembrane region" description="Helical" evidence="7">
    <location>
        <begin position="107"/>
        <end position="127"/>
    </location>
</feature>
<dbReference type="AlphaFoldDB" id="A0A2N5P9X4"/>
<dbReference type="Gene3D" id="1.10.3720.10">
    <property type="entry name" value="MetI-like"/>
    <property type="match status" value="1"/>
</dbReference>
<evidence type="ECO:0000256" key="1">
    <source>
        <dbReference type="ARBA" id="ARBA00004651"/>
    </source>
</evidence>
<evidence type="ECO:0000313" key="9">
    <source>
        <dbReference type="EMBL" id="PLT71937.1"/>
    </source>
</evidence>
<protein>
    <submittedName>
        <fullName evidence="9">ABC transporter permease</fullName>
    </submittedName>
</protein>
<sequence length="293" mass="32588">MKKVLANKKAIALFVVPGFVLYTILVIVPVIWSLYYSLFSGSPGLQWEFVGFDNYVKLFQDKNFLSALWVNAKYISVVMIGQVGLGLLLALMFRFWLKRCKTIVRTLVFFPVVLPTVAVGQLFAKIYEIQPSYGLLNSFLDSIGLSNLVQPWIGQASTALWALCIMDIWVAMGFYSVIFYGALLDIPEDILEAARIDGAGSFQMFKSILLPLLRPMIITSLVFSFSGTVKMFESALALTNGGPGTATKSLSMYMYDVSFTYNKVGYGSVIAIVIFLICIIGSRIINRFDVKGE</sequence>
<evidence type="ECO:0000256" key="6">
    <source>
        <dbReference type="ARBA" id="ARBA00023136"/>
    </source>
</evidence>
<dbReference type="PANTHER" id="PTHR43227">
    <property type="entry name" value="BLL4140 PROTEIN"/>
    <property type="match status" value="1"/>
</dbReference>
<dbReference type="GO" id="GO:0055085">
    <property type="term" value="P:transmembrane transport"/>
    <property type="evidence" value="ECO:0007669"/>
    <property type="project" value="InterPro"/>
</dbReference>
<dbReference type="EMBL" id="NIHS01000017">
    <property type="protein sequence ID" value="PLT71937.1"/>
    <property type="molecule type" value="Genomic_DNA"/>
</dbReference>
<feature type="transmembrane region" description="Helical" evidence="7">
    <location>
        <begin position="264"/>
        <end position="285"/>
    </location>
</feature>
<evidence type="ECO:0000259" key="8">
    <source>
        <dbReference type="PROSITE" id="PS50928"/>
    </source>
</evidence>
<comment type="caution">
    <text evidence="9">The sequence shown here is derived from an EMBL/GenBank/DDBJ whole genome shotgun (WGS) entry which is preliminary data.</text>
</comment>
<dbReference type="GO" id="GO:0005886">
    <property type="term" value="C:plasma membrane"/>
    <property type="evidence" value="ECO:0007669"/>
    <property type="project" value="UniProtKB-SubCell"/>
</dbReference>
<feature type="transmembrane region" description="Helical" evidence="7">
    <location>
        <begin position="204"/>
        <end position="225"/>
    </location>
</feature>
<comment type="subcellular location">
    <subcellularLocation>
        <location evidence="1 7">Cell membrane</location>
        <topology evidence="1 7">Multi-pass membrane protein</topology>
    </subcellularLocation>
</comment>
<name>A0A2N5P9X4_MEDGN</name>
<feature type="transmembrane region" description="Helical" evidence="7">
    <location>
        <begin position="74"/>
        <end position="95"/>
    </location>
</feature>
<keyword evidence="5 7" id="KW-1133">Transmembrane helix</keyword>
<feature type="domain" description="ABC transmembrane type-1" evidence="8">
    <location>
        <begin position="68"/>
        <end position="285"/>
    </location>
</feature>
<keyword evidence="6 7" id="KW-0472">Membrane</keyword>
<dbReference type="RefSeq" id="WP_101870904.1">
    <property type="nucleotide sequence ID" value="NZ_NIHS01000017.1"/>
</dbReference>
<organism evidence="9 10">
    <name type="scientific">Mediterraneibacter gnavus</name>
    <name type="common">Ruminococcus gnavus</name>
    <dbReference type="NCBI Taxonomy" id="33038"/>
    <lineage>
        <taxon>Bacteria</taxon>
        <taxon>Bacillati</taxon>
        <taxon>Bacillota</taxon>
        <taxon>Clostridia</taxon>
        <taxon>Lachnospirales</taxon>
        <taxon>Lachnospiraceae</taxon>
        <taxon>Mediterraneibacter</taxon>
    </lineage>
</organism>
<evidence type="ECO:0000256" key="7">
    <source>
        <dbReference type="RuleBase" id="RU363032"/>
    </source>
</evidence>
<keyword evidence="4 7" id="KW-0812">Transmembrane</keyword>
<keyword evidence="3" id="KW-1003">Cell membrane</keyword>
<dbReference type="PROSITE" id="PS50928">
    <property type="entry name" value="ABC_TM1"/>
    <property type="match status" value="1"/>
</dbReference>
<keyword evidence="2 7" id="KW-0813">Transport</keyword>
<dbReference type="InterPro" id="IPR035906">
    <property type="entry name" value="MetI-like_sf"/>
</dbReference>
<evidence type="ECO:0000256" key="3">
    <source>
        <dbReference type="ARBA" id="ARBA00022475"/>
    </source>
</evidence>
<feature type="transmembrane region" description="Helical" evidence="7">
    <location>
        <begin position="12"/>
        <end position="35"/>
    </location>
</feature>
<dbReference type="InterPro" id="IPR000515">
    <property type="entry name" value="MetI-like"/>
</dbReference>
<comment type="similarity">
    <text evidence="7">Belongs to the binding-protein-dependent transport system permease family.</text>
</comment>
<reference evidence="9 10" key="1">
    <citation type="journal article" date="2017" name="Genome Med.">
        <title>A novel Ruminococcus gnavus clade enriched in inflammatory bowel disease patients.</title>
        <authorList>
            <person name="Hall A.B."/>
            <person name="Yassour M."/>
            <person name="Sauk J."/>
            <person name="Garner A."/>
            <person name="Jiang X."/>
            <person name="Arthur T."/>
            <person name="Lagoudas G.K."/>
            <person name="Vatanen T."/>
            <person name="Fornelos N."/>
            <person name="Wilson R."/>
            <person name="Bertha M."/>
            <person name="Cohen M."/>
            <person name="Garber J."/>
            <person name="Khalili H."/>
            <person name="Gevers D."/>
            <person name="Ananthakrishnan A.N."/>
            <person name="Kugathasan S."/>
            <person name="Lander E.S."/>
            <person name="Blainey P."/>
            <person name="Vlamakis H."/>
            <person name="Xavier R.J."/>
            <person name="Huttenhower C."/>
        </authorList>
    </citation>
    <scope>NUCLEOTIDE SEQUENCE [LARGE SCALE GENOMIC DNA]</scope>
    <source>
        <strain evidence="9 10">RJX1124</strain>
    </source>
</reference>
<evidence type="ECO:0000256" key="5">
    <source>
        <dbReference type="ARBA" id="ARBA00022989"/>
    </source>
</evidence>
<evidence type="ECO:0000256" key="2">
    <source>
        <dbReference type="ARBA" id="ARBA00022448"/>
    </source>
</evidence>
<feature type="transmembrane region" description="Helical" evidence="7">
    <location>
        <begin position="159"/>
        <end position="183"/>
    </location>
</feature>
<proteinExistence type="inferred from homology"/>
<dbReference type="PANTHER" id="PTHR43227:SF8">
    <property type="entry name" value="DIACETYLCHITOBIOSE UPTAKE SYSTEM PERMEASE PROTEIN DASB"/>
    <property type="match status" value="1"/>
</dbReference>
<dbReference type="Pfam" id="PF00528">
    <property type="entry name" value="BPD_transp_1"/>
    <property type="match status" value="1"/>
</dbReference>
<dbReference type="Proteomes" id="UP000234891">
    <property type="component" value="Unassembled WGS sequence"/>
</dbReference>
<gene>
    <name evidence="9" type="ORF">CDL26_10465</name>
</gene>